<reference evidence="2" key="1">
    <citation type="submission" date="2022-01" db="EMBL/GenBank/DDBJ databases">
        <authorList>
            <person name="King R."/>
        </authorList>
    </citation>
    <scope>NUCLEOTIDE SEQUENCE</scope>
</reference>
<keyword evidence="1" id="KW-0812">Transmembrane</keyword>
<dbReference type="AlphaFoldDB" id="A0A9N9XE98"/>
<dbReference type="Proteomes" id="UP001153709">
    <property type="component" value="Chromosome 4"/>
</dbReference>
<evidence type="ECO:0000313" key="3">
    <source>
        <dbReference type="Proteomes" id="UP001153709"/>
    </source>
</evidence>
<organism evidence="2 3">
    <name type="scientific">Diabrotica balteata</name>
    <name type="common">Banded cucumber beetle</name>
    <dbReference type="NCBI Taxonomy" id="107213"/>
    <lineage>
        <taxon>Eukaryota</taxon>
        <taxon>Metazoa</taxon>
        <taxon>Ecdysozoa</taxon>
        <taxon>Arthropoda</taxon>
        <taxon>Hexapoda</taxon>
        <taxon>Insecta</taxon>
        <taxon>Pterygota</taxon>
        <taxon>Neoptera</taxon>
        <taxon>Endopterygota</taxon>
        <taxon>Coleoptera</taxon>
        <taxon>Polyphaga</taxon>
        <taxon>Cucujiformia</taxon>
        <taxon>Chrysomeloidea</taxon>
        <taxon>Chrysomelidae</taxon>
        <taxon>Galerucinae</taxon>
        <taxon>Diabroticina</taxon>
        <taxon>Diabroticites</taxon>
        <taxon>Diabrotica</taxon>
    </lineage>
</organism>
<keyword evidence="1" id="KW-0472">Membrane</keyword>
<keyword evidence="3" id="KW-1185">Reference proteome</keyword>
<proteinExistence type="predicted"/>
<gene>
    <name evidence="2" type="ORF">DIABBA_LOCUS6078</name>
</gene>
<evidence type="ECO:0000256" key="1">
    <source>
        <dbReference type="SAM" id="Phobius"/>
    </source>
</evidence>
<feature type="transmembrane region" description="Helical" evidence="1">
    <location>
        <begin position="21"/>
        <end position="48"/>
    </location>
</feature>
<sequence>MAEKSLSRKRRYLTFPSGSSLQLVYCLTIPSVGVGAIYTFGLTAALAWELPSTGDELLIHGVRSFNNERDNSYVHPVYHQIHRRTRRDLYVKLEKLMTALSKDGKACLKKAICEVSQVPPGKGTLYQELMKTIFRIKPHDDYEDEDDYDRAANKSHNCSERYSSCQHSVWTDMF</sequence>
<keyword evidence="1" id="KW-1133">Transmembrane helix</keyword>
<dbReference type="EMBL" id="OU898279">
    <property type="protein sequence ID" value="CAG9832617.1"/>
    <property type="molecule type" value="Genomic_DNA"/>
</dbReference>
<dbReference type="InterPro" id="IPR006631">
    <property type="entry name" value="DM4_12"/>
</dbReference>
<dbReference type="Pfam" id="PF07841">
    <property type="entry name" value="DM4_12"/>
    <property type="match status" value="1"/>
</dbReference>
<accession>A0A9N9XE98</accession>
<evidence type="ECO:0000313" key="2">
    <source>
        <dbReference type="EMBL" id="CAG9832617.1"/>
    </source>
</evidence>
<name>A0A9N9XE98_DIABA</name>
<dbReference type="PANTHER" id="PTHR21398">
    <property type="entry name" value="AGAP007094-PA"/>
    <property type="match status" value="1"/>
</dbReference>
<protein>
    <submittedName>
        <fullName evidence="2">Uncharacterized protein</fullName>
    </submittedName>
</protein>
<dbReference type="SMART" id="SM00718">
    <property type="entry name" value="DM4_12"/>
    <property type="match status" value="1"/>
</dbReference>
<dbReference type="OrthoDB" id="6617264at2759"/>
<dbReference type="PANTHER" id="PTHR21398:SF1">
    <property type="entry name" value="FI03705P"/>
    <property type="match status" value="1"/>
</dbReference>